<name>A0A327NEJ0_9BACT</name>
<dbReference type="RefSeq" id="WP_111340207.1">
    <property type="nucleotide sequence ID" value="NZ_QLII01000001.1"/>
</dbReference>
<reference evidence="1 2" key="1">
    <citation type="submission" date="2018-06" db="EMBL/GenBank/DDBJ databases">
        <title>Spirosoma sp. HMF3257 Genome sequencing and assembly.</title>
        <authorList>
            <person name="Kang H."/>
            <person name="Cha I."/>
            <person name="Kim H."/>
            <person name="Kang J."/>
            <person name="Joh K."/>
        </authorList>
    </citation>
    <scope>NUCLEOTIDE SEQUENCE [LARGE SCALE GENOMIC DNA]</scope>
    <source>
        <strain evidence="1 2">HMF3257</strain>
    </source>
</reference>
<evidence type="ECO:0000313" key="2">
    <source>
        <dbReference type="Proteomes" id="UP000249016"/>
    </source>
</evidence>
<keyword evidence="2" id="KW-1185">Reference proteome</keyword>
<evidence type="ECO:0000313" key="1">
    <source>
        <dbReference type="EMBL" id="RAI73325.1"/>
    </source>
</evidence>
<comment type="caution">
    <text evidence="1">The sequence shown here is derived from an EMBL/GenBank/DDBJ whole genome shotgun (WGS) entry which is preliminary data.</text>
</comment>
<gene>
    <name evidence="1" type="ORF">HMF3257_00715</name>
</gene>
<dbReference type="OrthoDB" id="660153at2"/>
<dbReference type="EMBL" id="QLII01000001">
    <property type="protein sequence ID" value="RAI73325.1"/>
    <property type="molecule type" value="Genomic_DNA"/>
</dbReference>
<dbReference type="AlphaFoldDB" id="A0A327NEJ0"/>
<proteinExistence type="predicted"/>
<protein>
    <submittedName>
        <fullName evidence="1">Uncharacterized protein</fullName>
    </submittedName>
</protein>
<organism evidence="1 2">
    <name type="scientific">Spirosoma telluris</name>
    <dbReference type="NCBI Taxonomy" id="2183553"/>
    <lineage>
        <taxon>Bacteria</taxon>
        <taxon>Pseudomonadati</taxon>
        <taxon>Bacteroidota</taxon>
        <taxon>Cytophagia</taxon>
        <taxon>Cytophagales</taxon>
        <taxon>Cytophagaceae</taxon>
        <taxon>Spirosoma</taxon>
    </lineage>
</organism>
<dbReference type="Proteomes" id="UP000249016">
    <property type="component" value="Unassembled WGS sequence"/>
</dbReference>
<accession>A0A327NEJ0</accession>
<sequence>MKKLSIKEIVEFRSKSERSKKNFANEVKLNKEKINTEGGGDYWVSCLSAISSSFKTNNLQLISARIEDLEGKHETTDFNRTKTMYKRNINILNNYKDFDFKKWMPSESLQFLKKVKQSYLLNIKGFVIQVAPHHVFAFEHDDIKEVGAIWFIAKLNGFKEDELGMFTDILYRYLKANFSGNYNVNSKYCIAVDVFNNIEVNYLQLEKKEVPRILDSTLNAIKSLM</sequence>